<reference evidence="1 2" key="1">
    <citation type="submission" date="2020-08" db="EMBL/GenBank/DDBJ databases">
        <title>Bridging the membrane lipid divide: bacteria of the FCB group superphylum have the potential to synthesize archaeal ether lipids.</title>
        <authorList>
            <person name="Villanueva L."/>
            <person name="Von Meijenfeldt F.A.B."/>
            <person name="Westbye A.B."/>
            <person name="Yadav S."/>
            <person name="Hopmans E.C."/>
            <person name="Dutilh B.E."/>
            <person name="Sinninghe Damste J.S."/>
        </authorList>
    </citation>
    <scope>NUCLEOTIDE SEQUENCE [LARGE SCALE GENOMIC DNA]</scope>
    <source>
        <strain evidence="1">NIOZ-UU30</strain>
    </source>
</reference>
<evidence type="ECO:0000313" key="1">
    <source>
        <dbReference type="EMBL" id="MBC8359934.1"/>
    </source>
</evidence>
<evidence type="ECO:0000313" key="2">
    <source>
        <dbReference type="Proteomes" id="UP000603434"/>
    </source>
</evidence>
<name>A0A8J6TK52_9BACT</name>
<comment type="caution">
    <text evidence="1">The sequence shown here is derived from an EMBL/GenBank/DDBJ whole genome shotgun (WGS) entry which is preliminary data.</text>
</comment>
<protein>
    <submittedName>
        <fullName evidence="1">Uncharacterized protein</fullName>
    </submittedName>
</protein>
<accession>A0A8J6TK52</accession>
<proteinExistence type="predicted"/>
<gene>
    <name evidence="1" type="ORF">H8E23_00865</name>
</gene>
<dbReference type="Proteomes" id="UP000603434">
    <property type="component" value="Unassembled WGS sequence"/>
</dbReference>
<dbReference type="AlphaFoldDB" id="A0A8J6TK52"/>
<dbReference type="EMBL" id="JACNJH010000044">
    <property type="protein sequence ID" value="MBC8359934.1"/>
    <property type="molecule type" value="Genomic_DNA"/>
</dbReference>
<organism evidence="1 2">
    <name type="scientific">Candidatus Desulfatibia profunda</name>
    <dbReference type="NCBI Taxonomy" id="2841695"/>
    <lineage>
        <taxon>Bacteria</taxon>
        <taxon>Pseudomonadati</taxon>
        <taxon>Thermodesulfobacteriota</taxon>
        <taxon>Desulfobacteria</taxon>
        <taxon>Desulfobacterales</taxon>
        <taxon>Desulfobacterales incertae sedis</taxon>
        <taxon>Candidatus Desulfatibia</taxon>
    </lineage>
</organism>
<sequence length="432" mass="49063">MANFIRRVNAHSATLQRPGIYNGFAGPKLFLSAKPMPSPPLFKYYLAPAGQIVPKDDPIWSAPIPMNRKPSPENTAVSISHGDCFSAVRNFLEKDGFNGFVRVLAQHLGRDVTLDEINEIRIFLEKHGEFYHPARIETGLHGISVSFVVNVALPGAGKNKIQNEFRLLQKLRANFPFSYLPKVYGLDRIFLKGGNLEVRMFLGEWFEGFCEFHMSRDPADGTFKIVVWDPEQGNYFLTADQCRELYRKAAAILALYYNIETFEQISSWHHAAGDFVVRCQPGGIDLKLITVRQYGPMFVHSQEETTFDAPDDQTLFDALLVFFLNLSIRMRLDRLDGVGEIVWADTIAVEQTLKGVLEALALKPPVARFKAPLADGFRGYLRSCSRRELYDLNRALVNTYHPRSPDVPVIKKHLKQHADDLYHAIQQQGEFF</sequence>